<evidence type="ECO:0000313" key="3">
    <source>
        <dbReference type="Proteomes" id="UP000198990"/>
    </source>
</evidence>
<protein>
    <recommendedName>
        <fullName evidence="1">HD/PDEase domain-containing protein</fullName>
    </recommendedName>
</protein>
<dbReference type="GO" id="GO:0008832">
    <property type="term" value="F:dGTPase activity"/>
    <property type="evidence" value="ECO:0007669"/>
    <property type="project" value="TreeGrafter"/>
</dbReference>
<dbReference type="InterPro" id="IPR050135">
    <property type="entry name" value="dGTPase-like"/>
</dbReference>
<dbReference type="OrthoDB" id="9803619at2"/>
<dbReference type="STRING" id="228957.SAMN04488008_10779"/>
<dbReference type="AlphaFoldDB" id="A0A1H7UCM0"/>
<dbReference type="SUPFAM" id="SSF109604">
    <property type="entry name" value="HD-domain/PDEase-like"/>
    <property type="match status" value="1"/>
</dbReference>
<dbReference type="EMBL" id="FNZN01000007">
    <property type="protein sequence ID" value="SEL94800.1"/>
    <property type="molecule type" value="Genomic_DNA"/>
</dbReference>
<dbReference type="CDD" id="cd00077">
    <property type="entry name" value="HDc"/>
    <property type="match status" value="1"/>
</dbReference>
<dbReference type="SMART" id="SM00471">
    <property type="entry name" value="HDc"/>
    <property type="match status" value="1"/>
</dbReference>
<evidence type="ECO:0000259" key="1">
    <source>
        <dbReference type="SMART" id="SM00471"/>
    </source>
</evidence>
<dbReference type="InterPro" id="IPR003607">
    <property type="entry name" value="HD/PDEase_dom"/>
</dbReference>
<dbReference type="GO" id="GO:0006203">
    <property type="term" value="P:dGTP catabolic process"/>
    <property type="evidence" value="ECO:0007669"/>
    <property type="project" value="TreeGrafter"/>
</dbReference>
<dbReference type="PANTHER" id="PTHR11373:SF4">
    <property type="entry name" value="DEOXYNUCLEOSIDE TRIPHOSPHATE TRIPHOSPHOHYDROLASE SAMHD1"/>
    <property type="match status" value="1"/>
</dbReference>
<reference evidence="3" key="1">
    <citation type="submission" date="2016-10" db="EMBL/GenBank/DDBJ databases">
        <authorList>
            <person name="Varghese N."/>
            <person name="Submissions S."/>
        </authorList>
    </citation>
    <scope>NUCLEOTIDE SEQUENCE [LARGE SCALE GENOMIC DNA]</scope>
    <source>
        <strain evidence="3">DSM 16471</strain>
    </source>
</reference>
<gene>
    <name evidence="2" type="ORF">SAMN04488008_10779</name>
</gene>
<keyword evidence="3" id="KW-1185">Reference proteome</keyword>
<dbReference type="Pfam" id="PF19276">
    <property type="entry name" value="HD_assoc_2"/>
    <property type="match status" value="1"/>
</dbReference>
<dbReference type="PANTHER" id="PTHR11373">
    <property type="entry name" value="DEOXYNUCLEOSIDE TRIPHOSPHATE TRIPHOSPHOHYDROLASE"/>
    <property type="match status" value="1"/>
</dbReference>
<sequence>MKTSNKLKIFNDPIYGFIRIPNTLVFDLIADPYFQRLRRISQMGLSYLVYPGAHHTRFHHALGCMYLMQKAVQVIRFKGVEITESESDGLLGAILLHDIGHGPFSHAMEHSIVEGVSHEFISLQFMEELNERFNGSLTEAISIFTGKHPKKFLNQLVSSQLDMDRLDYLKRDSFYTGVAEGNTNAERLITMLNVVDGNLVIEEKGIYSVEKFLMARRFMYWQVYLHKTGVVAEQLLISILKRARFLIKNGTSLNCSKALLYFLSQHFDKSNFDRITLAKFAKLDDVDILAALKEWQYADDFVLSTLCEMILNRKLLHIKLKKERINETKFNSKFNKIKKLYKLTDEETSYFVFTGELKNKAYDRENQNINILRKNGKITDVAKLSDHLNLNALSKTVTKYYMCYPKEAV</sequence>
<name>A0A1H7UCM0_9FLAO</name>
<accession>A0A1H7UCM0</accession>
<organism evidence="2 3">
    <name type="scientific">Maribacter orientalis</name>
    <dbReference type="NCBI Taxonomy" id="228957"/>
    <lineage>
        <taxon>Bacteria</taxon>
        <taxon>Pseudomonadati</taxon>
        <taxon>Bacteroidota</taxon>
        <taxon>Flavobacteriia</taxon>
        <taxon>Flavobacteriales</taxon>
        <taxon>Flavobacteriaceae</taxon>
        <taxon>Maribacter</taxon>
    </lineage>
</organism>
<evidence type="ECO:0000313" key="2">
    <source>
        <dbReference type="EMBL" id="SEL94800.1"/>
    </source>
</evidence>
<dbReference type="InterPro" id="IPR006674">
    <property type="entry name" value="HD_domain"/>
</dbReference>
<dbReference type="InterPro" id="IPR045509">
    <property type="entry name" value="HD_assoc_2"/>
</dbReference>
<dbReference type="RefSeq" id="WP_091625722.1">
    <property type="nucleotide sequence ID" value="NZ_FNZN01000007.1"/>
</dbReference>
<proteinExistence type="predicted"/>
<dbReference type="Proteomes" id="UP000198990">
    <property type="component" value="Unassembled WGS sequence"/>
</dbReference>
<dbReference type="Gene3D" id="1.10.3210.10">
    <property type="entry name" value="Hypothetical protein af1432"/>
    <property type="match status" value="1"/>
</dbReference>
<feature type="domain" description="HD/PDEase" evidence="1">
    <location>
        <begin position="53"/>
        <end position="178"/>
    </location>
</feature>
<dbReference type="Pfam" id="PF01966">
    <property type="entry name" value="HD"/>
    <property type="match status" value="1"/>
</dbReference>